<proteinExistence type="predicted"/>
<dbReference type="EMBL" id="POUR01000001">
    <property type="protein sequence ID" value="PNF68576.1"/>
    <property type="molecule type" value="Genomic_DNA"/>
</dbReference>
<reference evidence="1 2" key="1">
    <citation type="submission" date="2018-01" db="EMBL/GenBank/DDBJ databases">
        <title>Multi-drug resistant Enterobacter species isolated from the International Space Station and comparative genomic analyses with human pathogenic strains.</title>
        <authorList>
            <person name="Singh N.K."/>
            <person name="Bezdan D."/>
            <person name="McIntyre A."/>
            <person name="Sielaff A.C."/>
            <person name="Wheeler K."/>
            <person name="Mason C."/>
            <person name="Venkateswaran K."/>
        </authorList>
    </citation>
    <scope>NUCLEOTIDE SEQUENCE [LARGE SCALE GENOMIC DNA]</scope>
    <source>
        <strain evidence="1 2">IF2SW-P2</strain>
    </source>
</reference>
<dbReference type="Proteomes" id="UP000236063">
    <property type="component" value="Unassembled WGS sequence"/>
</dbReference>
<evidence type="ECO:0000313" key="2">
    <source>
        <dbReference type="Proteomes" id="UP000236063"/>
    </source>
</evidence>
<accession>A0ABX4VJY7</accession>
<sequence>MMFYLKVVFFSIELRRNLAESKQRKKATEQSVAFFPDSQPLTGQTFHVYQQHTLFILWLIPSVYGSISC</sequence>
<comment type="caution">
    <text evidence="1">The sequence shown here is derived from an EMBL/GenBank/DDBJ whole genome shotgun (WGS) entry which is preliminary data.</text>
</comment>
<organism evidence="1 2">
    <name type="scientific">Enterobacter bugandensis</name>
    <dbReference type="NCBI Taxonomy" id="881260"/>
    <lineage>
        <taxon>Bacteria</taxon>
        <taxon>Pseudomonadati</taxon>
        <taxon>Pseudomonadota</taxon>
        <taxon>Gammaproteobacteria</taxon>
        <taxon>Enterobacterales</taxon>
        <taxon>Enterobacteriaceae</taxon>
        <taxon>Enterobacter</taxon>
    </lineage>
</organism>
<name>A0ABX4VJY7_9ENTR</name>
<protein>
    <submittedName>
        <fullName evidence="1">Uncharacterized protein</fullName>
    </submittedName>
</protein>
<gene>
    <name evidence="1" type="ORF">C1167_11730</name>
</gene>
<keyword evidence="2" id="KW-1185">Reference proteome</keyword>
<evidence type="ECO:0000313" key="1">
    <source>
        <dbReference type="EMBL" id="PNF68576.1"/>
    </source>
</evidence>